<accession>E0XSA3</accession>
<reference evidence="1" key="1">
    <citation type="journal article" date="2011" name="Environ. Microbiol.">
        <title>Time-series analyses of Monterey Bay coastal microbial picoplankton using a 'genome proxy' microarray.</title>
        <authorList>
            <person name="Rich V.I."/>
            <person name="Pham V.D."/>
            <person name="Eppley J."/>
            <person name="Shi Y."/>
            <person name="DeLong E.F."/>
        </authorList>
    </citation>
    <scope>NUCLEOTIDE SEQUENCE</scope>
</reference>
<evidence type="ECO:0000313" key="1">
    <source>
        <dbReference type="EMBL" id="ADI17294.1"/>
    </source>
</evidence>
<dbReference type="EMBL" id="GU474859">
    <property type="protein sequence ID" value="ADI17294.1"/>
    <property type="molecule type" value="Genomic_DNA"/>
</dbReference>
<name>E0XSA3_9PROT</name>
<organism evidence="1">
    <name type="scientific">uncultured alpha proteobacterium HF0070_17D04</name>
    <dbReference type="NCBI Taxonomy" id="710805"/>
    <lineage>
        <taxon>Bacteria</taxon>
        <taxon>Pseudomonadati</taxon>
        <taxon>Pseudomonadota</taxon>
        <taxon>Alphaproteobacteria</taxon>
        <taxon>environmental samples</taxon>
    </lineage>
</organism>
<sequence>MPERRVISGIFTHSAFCRVGDSPDCTVRSSRKFLNHIEIFCTLLTKLLT</sequence>
<protein>
    <submittedName>
        <fullName evidence="1">Uncharacterized protein</fullName>
    </submittedName>
</protein>
<proteinExistence type="predicted"/>
<dbReference type="AlphaFoldDB" id="E0XSA3"/>